<organism evidence="7 8">
    <name type="scientific">Methylophaga muralis</name>
    <dbReference type="NCBI Taxonomy" id="291169"/>
    <lineage>
        <taxon>Bacteria</taxon>
        <taxon>Pseudomonadati</taxon>
        <taxon>Pseudomonadota</taxon>
        <taxon>Gammaproteobacteria</taxon>
        <taxon>Thiotrichales</taxon>
        <taxon>Piscirickettsiaceae</taxon>
        <taxon>Methylophaga</taxon>
    </lineage>
</organism>
<keyword evidence="3" id="KW-0520">NAD</keyword>
<reference evidence="7 8" key="1">
    <citation type="submission" date="2016-07" db="EMBL/GenBank/DDBJ databases">
        <title>Draft Genome Sequence of Methylophaga muralis Bur 1.</title>
        <authorList>
            <person name="Vasilenko O.V."/>
            <person name="Doronina N.V."/>
            <person name="Shmareva M.N."/>
            <person name="Tarlachkov S.V."/>
            <person name="Mustakhimov I."/>
            <person name="Trotsenko Y.A."/>
        </authorList>
    </citation>
    <scope>NUCLEOTIDE SEQUENCE [LARGE SCALE GENOMIC DNA]</scope>
    <source>
        <strain evidence="7 8">Bur 1</strain>
    </source>
</reference>
<comment type="caution">
    <text evidence="7">The sequence shown here is derived from an EMBL/GenBank/DDBJ whole genome shotgun (WGS) entry which is preliminary data.</text>
</comment>
<dbReference type="InterPro" id="IPR006139">
    <property type="entry name" value="D-isomer_2_OHA_DH_cat_dom"/>
</dbReference>
<evidence type="ECO:0000259" key="5">
    <source>
        <dbReference type="Pfam" id="PF00389"/>
    </source>
</evidence>
<feature type="domain" description="D-isomer specific 2-hydroxyacid dehydrogenase NAD-binding" evidence="6">
    <location>
        <begin position="109"/>
        <end position="294"/>
    </location>
</feature>
<name>A0A1E3GNW4_9GAMM</name>
<gene>
    <name evidence="7" type="primary">ptxD</name>
    <name evidence="7" type="ORF">A9E74_02511</name>
</gene>
<dbReference type="PATRIC" id="fig|291169.3.peg.2534"/>
<dbReference type="Gene3D" id="3.40.50.720">
    <property type="entry name" value="NAD(P)-binding Rossmann-like Domain"/>
    <property type="match status" value="2"/>
</dbReference>
<dbReference type="GO" id="GO:0050609">
    <property type="term" value="F:phosphonate dehydrogenase activity"/>
    <property type="evidence" value="ECO:0007669"/>
    <property type="project" value="UniProtKB-EC"/>
</dbReference>
<dbReference type="SUPFAM" id="SSF52283">
    <property type="entry name" value="Formate/glycerate dehydrogenase catalytic domain-like"/>
    <property type="match status" value="1"/>
</dbReference>
<dbReference type="STRING" id="291169.A9E74_02511"/>
<keyword evidence="8" id="KW-1185">Reference proteome</keyword>
<dbReference type="Pfam" id="PF02826">
    <property type="entry name" value="2-Hacid_dh_C"/>
    <property type="match status" value="1"/>
</dbReference>
<dbReference type="InterPro" id="IPR036291">
    <property type="entry name" value="NAD(P)-bd_dom_sf"/>
</dbReference>
<dbReference type="PANTHER" id="PTHR10996:SF257">
    <property type="entry name" value="GLYOXYLATE REDUCTASE 1"/>
    <property type="match status" value="1"/>
</dbReference>
<dbReference type="Pfam" id="PF00389">
    <property type="entry name" value="2-Hacid_dh"/>
    <property type="match status" value="1"/>
</dbReference>
<evidence type="ECO:0000256" key="4">
    <source>
        <dbReference type="RuleBase" id="RU003719"/>
    </source>
</evidence>
<accession>A0A1E3GNW4</accession>
<protein>
    <submittedName>
        <fullName evidence="7">Phosphonate dehydrogenase</fullName>
        <ecNumber evidence="7">1.20.1.1</ecNumber>
    </submittedName>
</protein>
<evidence type="ECO:0000256" key="2">
    <source>
        <dbReference type="ARBA" id="ARBA00023002"/>
    </source>
</evidence>
<dbReference type="GO" id="GO:0008465">
    <property type="term" value="F:hydroxypyruvate reductase (NADH) activity"/>
    <property type="evidence" value="ECO:0007669"/>
    <property type="project" value="TreeGrafter"/>
</dbReference>
<evidence type="ECO:0000256" key="3">
    <source>
        <dbReference type="ARBA" id="ARBA00023027"/>
    </source>
</evidence>
<dbReference type="InterPro" id="IPR006140">
    <property type="entry name" value="D-isomer_DH_NAD-bd"/>
</dbReference>
<dbReference type="GO" id="GO:0030267">
    <property type="term" value="F:glyoxylate reductase (NADPH) activity"/>
    <property type="evidence" value="ECO:0007669"/>
    <property type="project" value="TreeGrafter"/>
</dbReference>
<feature type="domain" description="D-isomer specific 2-hydroxyacid dehydrogenase catalytic" evidence="5">
    <location>
        <begin position="6"/>
        <end position="325"/>
    </location>
</feature>
<dbReference type="EMBL" id="MCRI01000043">
    <property type="protein sequence ID" value="ODN65729.1"/>
    <property type="molecule type" value="Genomic_DNA"/>
</dbReference>
<dbReference type="PROSITE" id="PS00065">
    <property type="entry name" value="D_2_HYDROXYACID_DH_1"/>
    <property type="match status" value="1"/>
</dbReference>
<comment type="similarity">
    <text evidence="1 4">Belongs to the D-isomer specific 2-hydroxyacid dehydrogenase family.</text>
</comment>
<dbReference type="CDD" id="cd12157">
    <property type="entry name" value="PTDH"/>
    <property type="match status" value="1"/>
</dbReference>
<dbReference type="SUPFAM" id="SSF51735">
    <property type="entry name" value="NAD(P)-binding Rossmann-fold domains"/>
    <property type="match status" value="1"/>
</dbReference>
<dbReference type="InterPro" id="IPR029752">
    <property type="entry name" value="D-isomer_DH_CS1"/>
</dbReference>
<dbReference type="GO" id="GO:0051287">
    <property type="term" value="F:NAD binding"/>
    <property type="evidence" value="ECO:0007669"/>
    <property type="project" value="InterPro"/>
</dbReference>
<dbReference type="PROSITE" id="PS00671">
    <property type="entry name" value="D_2_HYDROXYACID_DH_3"/>
    <property type="match status" value="1"/>
</dbReference>
<evidence type="ECO:0000256" key="1">
    <source>
        <dbReference type="ARBA" id="ARBA00005854"/>
    </source>
</evidence>
<dbReference type="RefSeq" id="WP_069296890.1">
    <property type="nucleotide sequence ID" value="NZ_MCRI01000043.1"/>
</dbReference>
<evidence type="ECO:0000313" key="8">
    <source>
        <dbReference type="Proteomes" id="UP000094379"/>
    </source>
</evidence>
<dbReference type="PANTHER" id="PTHR10996">
    <property type="entry name" value="2-HYDROXYACID DEHYDROGENASE-RELATED"/>
    <property type="match status" value="1"/>
</dbReference>
<dbReference type="AlphaFoldDB" id="A0A1E3GNW4"/>
<evidence type="ECO:0000259" key="6">
    <source>
        <dbReference type="Pfam" id="PF02826"/>
    </source>
</evidence>
<proteinExistence type="inferred from homology"/>
<dbReference type="InterPro" id="IPR050223">
    <property type="entry name" value="D-isomer_2-hydroxyacid_DH"/>
</dbReference>
<dbReference type="InterPro" id="IPR029753">
    <property type="entry name" value="D-isomer_DH_CS"/>
</dbReference>
<keyword evidence="2 4" id="KW-0560">Oxidoreductase</keyword>
<sequence length="338" mass="37050">MKPKLVITHKVHDEVLEMLAPHCDLITNQTTFSLSRSDTIQLAQDADALMVFMPDKVDAEFLQACPKLKVIGAALKGYDNFDVNACTENDVWLTFVPDLLTVPTAELTIGLMVGLIRHIRVADEHVRSGYFKGWRPQFYGLGVEGSTIAIIGMGAIGQAIAQRLNGWDAQLLYTDQQALDSEQQAALNLEFMSLDEALAKANIVIMALPLNSQTQHLMNQQRLQQMQPGSFLVNPCRGSVVDEAAILRLLESGHLAGYASDVFEMEDWARDDRPNEIDANLLAHPNTLFTAHIGSAVSAVRLAIEKRAAENILRVLAGEQPIDPANHLGSVKDASCSI</sequence>
<dbReference type="EC" id="1.20.1.1" evidence="7"/>
<dbReference type="Proteomes" id="UP000094379">
    <property type="component" value="Unassembled WGS sequence"/>
</dbReference>
<evidence type="ECO:0000313" key="7">
    <source>
        <dbReference type="EMBL" id="ODN65729.1"/>
    </source>
</evidence>
<dbReference type="GO" id="GO:0005829">
    <property type="term" value="C:cytosol"/>
    <property type="evidence" value="ECO:0007669"/>
    <property type="project" value="TreeGrafter"/>
</dbReference>